<keyword evidence="3 6" id="KW-1133">Transmembrane helix</keyword>
<evidence type="ECO:0000256" key="5">
    <source>
        <dbReference type="SAM" id="MobiDB-lite"/>
    </source>
</evidence>
<dbReference type="AlphaFoldDB" id="A0A9W8AEL4"/>
<evidence type="ECO:0000256" key="6">
    <source>
        <dbReference type="SAM" id="Phobius"/>
    </source>
</evidence>
<gene>
    <name evidence="7" type="ORF">IWQ60_005443</name>
</gene>
<comment type="caution">
    <text evidence="7">The sequence shown here is derived from an EMBL/GenBank/DDBJ whole genome shotgun (WGS) entry which is preliminary data.</text>
</comment>
<feature type="compositionally biased region" description="Polar residues" evidence="5">
    <location>
        <begin position="132"/>
        <end position="162"/>
    </location>
</feature>
<keyword evidence="2 6" id="KW-0812">Transmembrane</keyword>
<reference evidence="7" key="1">
    <citation type="submission" date="2022-07" db="EMBL/GenBank/DDBJ databases">
        <title>Phylogenomic reconstructions and comparative analyses of Kickxellomycotina fungi.</title>
        <authorList>
            <person name="Reynolds N.K."/>
            <person name="Stajich J.E."/>
            <person name="Barry K."/>
            <person name="Grigoriev I.V."/>
            <person name="Crous P."/>
            <person name="Smith M.E."/>
        </authorList>
    </citation>
    <scope>NUCLEOTIDE SEQUENCE</scope>
    <source>
        <strain evidence="7">RSA 861</strain>
    </source>
</reference>
<feature type="compositionally biased region" description="Polar residues" evidence="5">
    <location>
        <begin position="1"/>
        <end position="10"/>
    </location>
</feature>
<comment type="subcellular location">
    <subcellularLocation>
        <location evidence="1">Membrane</location>
        <topology evidence="1">Multi-pass membrane protein</topology>
    </subcellularLocation>
</comment>
<evidence type="ECO:0000256" key="1">
    <source>
        <dbReference type="ARBA" id="ARBA00004141"/>
    </source>
</evidence>
<dbReference type="EMBL" id="JANBPT010000293">
    <property type="protein sequence ID" value="KAJ1924090.1"/>
    <property type="molecule type" value="Genomic_DNA"/>
</dbReference>
<feature type="transmembrane region" description="Helical" evidence="6">
    <location>
        <begin position="229"/>
        <end position="246"/>
    </location>
</feature>
<feature type="transmembrane region" description="Helical" evidence="6">
    <location>
        <begin position="258"/>
        <end position="277"/>
    </location>
</feature>
<name>A0A9W8AEL4_9FUNG</name>
<dbReference type="Proteomes" id="UP001150569">
    <property type="component" value="Unassembled WGS sequence"/>
</dbReference>
<accession>A0A9W8AEL4</accession>
<dbReference type="PANTHER" id="PTHR36460">
    <property type="entry name" value="UPF0132 DOMAIN PROTEIN (AFU_ORTHOLOGUE AFUA_3G10255)"/>
    <property type="match status" value="1"/>
</dbReference>
<dbReference type="OrthoDB" id="5546837at2759"/>
<evidence type="ECO:0000313" key="8">
    <source>
        <dbReference type="Proteomes" id="UP001150569"/>
    </source>
</evidence>
<evidence type="ECO:0000256" key="3">
    <source>
        <dbReference type="ARBA" id="ARBA00022989"/>
    </source>
</evidence>
<evidence type="ECO:0000256" key="4">
    <source>
        <dbReference type="ARBA" id="ARBA00023136"/>
    </source>
</evidence>
<evidence type="ECO:0000313" key="7">
    <source>
        <dbReference type="EMBL" id="KAJ1924090.1"/>
    </source>
</evidence>
<keyword evidence="8" id="KW-1185">Reference proteome</keyword>
<keyword evidence="4 6" id="KW-0472">Membrane</keyword>
<evidence type="ECO:0000256" key="2">
    <source>
        <dbReference type="ARBA" id="ARBA00022692"/>
    </source>
</evidence>
<dbReference type="PANTHER" id="PTHR36460:SF1">
    <property type="entry name" value="UPF0132 DOMAIN PROTEIN (AFU_ORTHOLOGUE AFUA_3G10255)"/>
    <property type="match status" value="1"/>
</dbReference>
<protein>
    <recommendedName>
        <fullName evidence="9">Transmembrane protein</fullName>
    </recommendedName>
</protein>
<feature type="region of interest" description="Disordered" evidence="5">
    <location>
        <begin position="1"/>
        <end position="210"/>
    </location>
</feature>
<proteinExistence type="predicted"/>
<sequence length="326" mass="35172">MSQKFNSYTPPSDRPTPKAKRSKRDRNGYQHVDGPATTSPSVHGREGDSSSFPYQSYQNTGSFSVQTGGRQPASDHQDEAEEGAYVTANQGVEGYRYPEGSKRAGKRPSQIGRYDEISDHDHGDDDDDEFYQNPTHPSLLNNGGNTSSRYASYQHPYHSSVSVPPATTLGSGDGSSMEDGVYGRGVHGGGGGPDLGASGPAGSSSGGGRGMVRVNRYETALPVRADIEAALTYALGLVTGVAFLILEQKNDYVRFHAWQSCLASAAYFVLLIVVGLISTVLYWIVFAAGLFGLATLAYRAYVDAATLTRYKLPYLGDYADYWVNME</sequence>
<evidence type="ECO:0008006" key="9">
    <source>
        <dbReference type="Google" id="ProtNLM"/>
    </source>
</evidence>
<feature type="compositionally biased region" description="Basic and acidic residues" evidence="5">
    <location>
        <begin position="113"/>
        <end position="123"/>
    </location>
</feature>
<feature type="compositionally biased region" description="Polar residues" evidence="5">
    <location>
        <begin position="49"/>
        <end position="69"/>
    </location>
</feature>
<dbReference type="GO" id="GO:0016020">
    <property type="term" value="C:membrane"/>
    <property type="evidence" value="ECO:0007669"/>
    <property type="project" value="UniProtKB-SubCell"/>
</dbReference>
<feature type="transmembrane region" description="Helical" evidence="6">
    <location>
        <begin position="283"/>
        <end position="302"/>
    </location>
</feature>
<organism evidence="7 8">
    <name type="scientific">Tieghemiomyces parasiticus</name>
    <dbReference type="NCBI Taxonomy" id="78921"/>
    <lineage>
        <taxon>Eukaryota</taxon>
        <taxon>Fungi</taxon>
        <taxon>Fungi incertae sedis</taxon>
        <taxon>Zoopagomycota</taxon>
        <taxon>Kickxellomycotina</taxon>
        <taxon>Dimargaritomycetes</taxon>
        <taxon>Dimargaritales</taxon>
        <taxon>Dimargaritaceae</taxon>
        <taxon>Tieghemiomyces</taxon>
    </lineage>
</organism>
<feature type="compositionally biased region" description="Gly residues" evidence="5">
    <location>
        <begin position="182"/>
        <end position="194"/>
    </location>
</feature>